<dbReference type="Pfam" id="PF01397">
    <property type="entry name" value="Terpene_synth"/>
    <property type="match status" value="1"/>
</dbReference>
<dbReference type="Proteomes" id="UP000886885">
    <property type="component" value="Chromosome 11D"/>
</dbReference>
<dbReference type="Pfam" id="PF22936">
    <property type="entry name" value="Pol_BBD"/>
    <property type="match status" value="1"/>
</dbReference>
<dbReference type="EMBL" id="JAAWWB010000022">
    <property type="protein sequence ID" value="KAG6755482.1"/>
    <property type="molecule type" value="Genomic_DNA"/>
</dbReference>
<dbReference type="InterPro" id="IPR054722">
    <property type="entry name" value="PolX-like_BBD"/>
</dbReference>
<dbReference type="InterPro" id="IPR050148">
    <property type="entry name" value="Terpene_synthase-like"/>
</dbReference>
<protein>
    <submittedName>
        <fullName evidence="8">Uncharacterized protein</fullName>
    </submittedName>
</protein>
<dbReference type="GO" id="GO:0016102">
    <property type="term" value="P:diterpenoid biosynthetic process"/>
    <property type="evidence" value="ECO:0007669"/>
    <property type="project" value="InterPro"/>
</dbReference>
<keyword evidence="9" id="KW-1185">Reference proteome</keyword>
<comment type="caution">
    <text evidence="8">The sequence shown here is derived from an EMBL/GenBank/DDBJ whole genome shotgun (WGS) entry which is preliminary data.</text>
</comment>
<dbReference type="OrthoDB" id="1877784at2759"/>
<dbReference type="PANTHER" id="PTHR31225:SF221">
    <property type="entry name" value="(-)-GERMACRENE D SYNTHASE"/>
    <property type="match status" value="1"/>
</dbReference>
<evidence type="ECO:0000259" key="5">
    <source>
        <dbReference type="Pfam" id="PF01397"/>
    </source>
</evidence>
<dbReference type="AlphaFoldDB" id="A0A8X8CIT8"/>
<keyword evidence="4" id="KW-0456">Lyase</keyword>
<dbReference type="Pfam" id="PF03936">
    <property type="entry name" value="Terpene_synth_C"/>
    <property type="match status" value="1"/>
</dbReference>
<evidence type="ECO:0000313" key="8">
    <source>
        <dbReference type="EMBL" id="KAG6755482.1"/>
    </source>
</evidence>
<feature type="domain" description="Terpene synthase metal-binding" evidence="6">
    <location>
        <begin position="201"/>
        <end position="372"/>
    </location>
</feature>
<feature type="domain" description="Retrovirus-related Pol polyprotein from transposon TNT 1-94-like beta-barrel" evidence="7">
    <location>
        <begin position="509"/>
        <end position="589"/>
    </location>
</feature>
<keyword evidence="3" id="KW-0460">Magnesium</keyword>
<sequence>MSSHVSAAPNSIRDTIPDVTRRSANFHPSIWGDYFVCHNFNSMFDDHFEQEFYRLKEELKEMLYATTSKLSQQLNFIDVIQRLGVSYLFENDIDQMLCDLYHQGCGDDYVHDHDLQMVALRFRLLRQQGHYVSCADMYPPLLVKLRHALDQPIHKDLPWLGAKRYISSYEQEASHSEVLLKFAKLNFNFLQNMHQKELADITMWDISNIDHLPEYMKFFYKQLLDVYKEIETGLAEQGRSYRVDYAKEAMKKQVQAYFVEARWLHENYMPTMDEYMRISLISSGYPLLTCISFVGMGDIVTKDAFEWLNKDPKIVKAASVIARLMDDIVSHKFEQERGHVASAIECYMNEHEVAEEQAYDELRRQVVGAWKDINEELLIIPKDHVPIPLLTRVLNLARVMDVMYKDGDGYTNANGKSSHMETIFISQDLWTLFDEGYEEPAQTGYVASWTEQNAKEYKQNVQRNATALRIIQQAVSKSIYPGIFSIKKAREEWEILKNESQDNKVEEVWYLHSGCSHHITSDCSNFETLDEAYFSHAELGDNKKMEIKGKGDVAIHSNKGNEKHIHDMFYSPSIGQNLSSVGQMMRKGYKMIFNKEQC</sequence>
<evidence type="ECO:0000259" key="6">
    <source>
        <dbReference type="Pfam" id="PF03936"/>
    </source>
</evidence>
<evidence type="ECO:0000256" key="3">
    <source>
        <dbReference type="ARBA" id="ARBA00022842"/>
    </source>
</evidence>
<dbReference type="InterPro" id="IPR044814">
    <property type="entry name" value="Terpene_cyclase_plant_C1"/>
</dbReference>
<organism evidence="8 9">
    <name type="scientific">Populus tomentosa</name>
    <name type="common">Chinese white poplar</name>
    <dbReference type="NCBI Taxonomy" id="118781"/>
    <lineage>
        <taxon>Eukaryota</taxon>
        <taxon>Viridiplantae</taxon>
        <taxon>Streptophyta</taxon>
        <taxon>Embryophyta</taxon>
        <taxon>Tracheophyta</taxon>
        <taxon>Spermatophyta</taxon>
        <taxon>Magnoliopsida</taxon>
        <taxon>eudicotyledons</taxon>
        <taxon>Gunneridae</taxon>
        <taxon>Pentapetalae</taxon>
        <taxon>rosids</taxon>
        <taxon>fabids</taxon>
        <taxon>Malpighiales</taxon>
        <taxon>Salicaceae</taxon>
        <taxon>Saliceae</taxon>
        <taxon>Populus</taxon>
    </lineage>
</organism>
<name>A0A8X8CIT8_POPTO</name>
<evidence type="ECO:0000256" key="1">
    <source>
        <dbReference type="ARBA" id="ARBA00001946"/>
    </source>
</evidence>
<dbReference type="InterPro" id="IPR005630">
    <property type="entry name" value="Terpene_synthase_metal-bd"/>
</dbReference>
<dbReference type="InterPro" id="IPR001906">
    <property type="entry name" value="Terpene_synth_N"/>
</dbReference>
<evidence type="ECO:0000259" key="7">
    <source>
        <dbReference type="Pfam" id="PF22936"/>
    </source>
</evidence>
<evidence type="ECO:0000256" key="2">
    <source>
        <dbReference type="ARBA" id="ARBA00022723"/>
    </source>
</evidence>
<reference evidence="8" key="1">
    <citation type="journal article" date="2020" name="bioRxiv">
        <title>Hybrid origin of Populus tomentosa Carr. identified through genome sequencing and phylogenomic analysis.</title>
        <authorList>
            <person name="An X."/>
            <person name="Gao K."/>
            <person name="Chen Z."/>
            <person name="Li J."/>
            <person name="Yang X."/>
            <person name="Yang X."/>
            <person name="Zhou J."/>
            <person name="Guo T."/>
            <person name="Zhao T."/>
            <person name="Huang S."/>
            <person name="Miao D."/>
            <person name="Khan W.U."/>
            <person name="Rao P."/>
            <person name="Ye M."/>
            <person name="Lei B."/>
            <person name="Liao W."/>
            <person name="Wang J."/>
            <person name="Ji L."/>
            <person name="Li Y."/>
            <person name="Guo B."/>
            <person name="Mustafa N.S."/>
            <person name="Li S."/>
            <person name="Yun Q."/>
            <person name="Keller S.R."/>
            <person name="Mao J."/>
            <person name="Zhang R."/>
            <person name="Strauss S.H."/>
        </authorList>
    </citation>
    <scope>NUCLEOTIDE SEQUENCE</scope>
    <source>
        <strain evidence="8">GM15</strain>
        <tissue evidence="8">Leaf</tissue>
    </source>
</reference>
<dbReference type="GO" id="GO:0000287">
    <property type="term" value="F:magnesium ion binding"/>
    <property type="evidence" value="ECO:0007669"/>
    <property type="project" value="InterPro"/>
</dbReference>
<dbReference type="CDD" id="cd00684">
    <property type="entry name" value="Terpene_cyclase_plant_C1"/>
    <property type="match status" value="1"/>
</dbReference>
<gene>
    <name evidence="8" type="ORF">POTOM_041308</name>
</gene>
<evidence type="ECO:0000313" key="9">
    <source>
        <dbReference type="Proteomes" id="UP000886885"/>
    </source>
</evidence>
<proteinExistence type="predicted"/>
<feature type="domain" description="Terpene synthase N-terminal" evidence="5">
    <location>
        <begin position="30"/>
        <end position="135"/>
    </location>
</feature>
<dbReference type="GO" id="GO:0010333">
    <property type="term" value="F:terpene synthase activity"/>
    <property type="evidence" value="ECO:0007669"/>
    <property type="project" value="InterPro"/>
</dbReference>
<comment type="cofactor">
    <cofactor evidence="1">
        <name>Mg(2+)</name>
        <dbReference type="ChEBI" id="CHEBI:18420"/>
    </cofactor>
</comment>
<keyword evidence="2" id="KW-0479">Metal-binding</keyword>
<dbReference type="PANTHER" id="PTHR31225">
    <property type="entry name" value="OS04G0344100 PROTEIN-RELATED"/>
    <property type="match status" value="1"/>
</dbReference>
<evidence type="ECO:0000256" key="4">
    <source>
        <dbReference type="ARBA" id="ARBA00023239"/>
    </source>
</evidence>
<accession>A0A8X8CIT8</accession>